<dbReference type="CDD" id="cd09726">
    <property type="entry name" value="RAMP_I_III"/>
    <property type="match status" value="1"/>
</dbReference>
<feature type="domain" description="CRISPR type III-associated protein" evidence="3">
    <location>
        <begin position="20"/>
        <end position="210"/>
    </location>
</feature>
<evidence type="ECO:0000259" key="3">
    <source>
        <dbReference type="Pfam" id="PF03787"/>
    </source>
</evidence>
<dbReference type="InterPro" id="IPR005537">
    <property type="entry name" value="RAMP_III_fam"/>
</dbReference>
<proteinExistence type="predicted"/>
<accession>A0ABN0UNS1</accession>
<dbReference type="Proteomes" id="UP001500416">
    <property type="component" value="Unassembled WGS sequence"/>
</dbReference>
<evidence type="ECO:0000256" key="1">
    <source>
        <dbReference type="ARBA" id="ARBA00023118"/>
    </source>
</evidence>
<evidence type="ECO:0000256" key="2">
    <source>
        <dbReference type="ARBA" id="ARBA00093789"/>
    </source>
</evidence>
<gene>
    <name evidence="4" type="ORF">GCM10010492_66930</name>
</gene>
<dbReference type="InterPro" id="IPR052216">
    <property type="entry name" value="CRISPR_Csm3_endoribonuclease"/>
</dbReference>
<dbReference type="Pfam" id="PF03787">
    <property type="entry name" value="RAMPs"/>
    <property type="match status" value="1"/>
</dbReference>
<keyword evidence="1" id="KW-0051">Antiviral defense</keyword>
<dbReference type="EMBL" id="BAAABU010000025">
    <property type="protein sequence ID" value="GAA0256623.1"/>
    <property type="molecule type" value="Genomic_DNA"/>
</dbReference>
<dbReference type="PANTHER" id="PTHR35579">
    <property type="entry name" value="CRISPR SYSTEM CMS ENDORIBONUCLEASE CSM3"/>
    <property type="match status" value="1"/>
</dbReference>
<keyword evidence="5" id="KW-1185">Reference proteome</keyword>
<dbReference type="PANTHER" id="PTHR35579:SF3">
    <property type="entry name" value="CRISPR SYSTEM CMS ENDORIBONUCLEASE CSM3"/>
    <property type="match status" value="1"/>
</dbReference>
<protein>
    <recommendedName>
        <fullName evidence="3">CRISPR type III-associated protein domain-containing protein</fullName>
    </recommendedName>
</protein>
<evidence type="ECO:0000313" key="5">
    <source>
        <dbReference type="Proteomes" id="UP001500416"/>
    </source>
</evidence>
<organism evidence="4 5">
    <name type="scientific">Saccharothrix mutabilis subsp. mutabilis</name>
    <dbReference type="NCBI Taxonomy" id="66855"/>
    <lineage>
        <taxon>Bacteria</taxon>
        <taxon>Bacillati</taxon>
        <taxon>Actinomycetota</taxon>
        <taxon>Actinomycetes</taxon>
        <taxon>Pseudonocardiales</taxon>
        <taxon>Pseudonocardiaceae</taxon>
        <taxon>Saccharothrix</taxon>
    </lineage>
</organism>
<comment type="caution">
    <text evidence="4">The sequence shown here is derived from an EMBL/GenBank/DDBJ whole genome shotgun (WGS) entry which is preliminary data.</text>
</comment>
<comment type="subunit">
    <text evidence="2">Part of the Csm effector complex that includes Cas10, Csm2, Csm3, Csm4 and Csm5.</text>
</comment>
<evidence type="ECO:0000313" key="4">
    <source>
        <dbReference type="EMBL" id="GAA0256623.1"/>
    </source>
</evidence>
<reference evidence="4 5" key="1">
    <citation type="journal article" date="2019" name="Int. J. Syst. Evol. Microbiol.">
        <title>The Global Catalogue of Microorganisms (GCM) 10K type strain sequencing project: providing services to taxonomists for standard genome sequencing and annotation.</title>
        <authorList>
            <consortium name="The Broad Institute Genomics Platform"/>
            <consortium name="The Broad Institute Genome Sequencing Center for Infectious Disease"/>
            <person name="Wu L."/>
            <person name="Ma J."/>
        </authorList>
    </citation>
    <scope>NUCLEOTIDE SEQUENCE [LARGE SCALE GENOMIC DNA]</scope>
    <source>
        <strain evidence="4 5">JCM 3380</strain>
    </source>
</reference>
<sequence length="754" mass="79518">MSGGSARPPVLSAAEPVVVHTLSDWRVGTGQGIPGDLNAVARRDPDGVPYLPGTSLTGVLREACRVVAVALDDGVPGGVWRRWHTVVFGTAPAEPGGRADGRLRPALVGIGAARPAAEVREAVIAAGAAEGLLARRVGVAIDPDTGRALDKALRFVEVVRAGLDLHAELTLDPLPDGEDARTAVTALLVLGAAWCEQVGADRRRGLGRVRLDIGGHDARVWARWLAESGFVPADPPDSRSAALTHDLGVDVPPSGPWVAADLVVDVDAPLRVPYQAAGNIVRGLDHVPGSLLLPWLAQRWGQAVVDAGVWHRALIVRNALPEVDGVRGLPAPLTLHASRDDEHRFHLATHDPDGADPDGVAPVGGRQVRGRYTTGEVSDGMIGLAAVPLTRVSHNAVDPDSGRPTSRTGVFEVEAIPAGTRLRGRVLVRESLLASVPGEAWALLSGPARWGARRRGEYGAVTVTAVPCPVEEPARPGVVCALWAVSDVVVRTRAGRLSADPDLVAAAVARRLGVAVELVSATARTRRRDGWQGRWQLPRDSVIGVAAGSVLLLRFPDGPPDPAAWRELLTIGIGERTVEGCGEVVADAPLLSAREVSARPPERAAPARSTGVAGLPDRLRAAIVADRARDLLPDTRGSVEYPKLVAVLRRLTRSGRGEWRATSVAAAVAGSLEPLTARIDRAVATNLPRRRPDKMVALTLDCLIGRRTGPDIRSWWRVLEEHGVPVTGEVDRAAAIAALVCDAVDSLRREGEAP</sequence>
<name>A0ABN0UNS1_9PSEU</name>
<dbReference type="RefSeq" id="WP_343938540.1">
    <property type="nucleotide sequence ID" value="NZ_BAAABU010000025.1"/>
</dbReference>